<dbReference type="PANTHER" id="PTHR37299:SF1">
    <property type="entry name" value="STAGE 0 SPORULATION PROTEIN A HOMOLOG"/>
    <property type="match status" value="1"/>
</dbReference>
<dbReference type="PROSITE" id="PS50110">
    <property type="entry name" value="RESPONSE_REGULATORY"/>
    <property type="match status" value="1"/>
</dbReference>
<organism evidence="4 5">
    <name type="scientific">Hymenobacter montanus</name>
    <dbReference type="NCBI Taxonomy" id="2771359"/>
    <lineage>
        <taxon>Bacteria</taxon>
        <taxon>Pseudomonadati</taxon>
        <taxon>Bacteroidota</taxon>
        <taxon>Cytophagia</taxon>
        <taxon>Cytophagales</taxon>
        <taxon>Hymenobacteraceae</taxon>
        <taxon>Hymenobacter</taxon>
    </lineage>
</organism>
<feature type="domain" description="Response regulatory" evidence="2">
    <location>
        <begin position="4"/>
        <end position="115"/>
    </location>
</feature>
<evidence type="ECO:0000313" key="4">
    <source>
        <dbReference type="EMBL" id="MBD2769790.1"/>
    </source>
</evidence>
<keyword evidence="5" id="KW-1185">Reference proteome</keyword>
<dbReference type="InterPro" id="IPR011006">
    <property type="entry name" value="CheY-like_superfamily"/>
</dbReference>
<dbReference type="Pfam" id="PF00072">
    <property type="entry name" value="Response_reg"/>
    <property type="match status" value="1"/>
</dbReference>
<gene>
    <name evidence="4" type="ORF">IC235_18020</name>
</gene>
<dbReference type="InterPro" id="IPR046947">
    <property type="entry name" value="LytR-like"/>
</dbReference>
<dbReference type="SMART" id="SM00448">
    <property type="entry name" value="REC"/>
    <property type="match status" value="1"/>
</dbReference>
<dbReference type="Gene3D" id="2.40.50.1020">
    <property type="entry name" value="LytTr DNA-binding domain"/>
    <property type="match status" value="1"/>
</dbReference>
<dbReference type="EMBL" id="JACXAD010000023">
    <property type="protein sequence ID" value="MBD2769790.1"/>
    <property type="molecule type" value="Genomic_DNA"/>
</dbReference>
<dbReference type="GO" id="GO:0000156">
    <property type="term" value="F:phosphorelay response regulator activity"/>
    <property type="evidence" value="ECO:0007669"/>
    <property type="project" value="InterPro"/>
</dbReference>
<dbReference type="GO" id="GO:0003677">
    <property type="term" value="F:DNA binding"/>
    <property type="evidence" value="ECO:0007669"/>
    <property type="project" value="InterPro"/>
</dbReference>
<evidence type="ECO:0000259" key="2">
    <source>
        <dbReference type="PROSITE" id="PS50110"/>
    </source>
</evidence>
<dbReference type="InterPro" id="IPR001789">
    <property type="entry name" value="Sig_transdc_resp-reg_receiver"/>
</dbReference>
<name>A0A927BF86_9BACT</name>
<reference evidence="4" key="1">
    <citation type="submission" date="2020-09" db="EMBL/GenBank/DDBJ databases">
        <authorList>
            <person name="Kim M.K."/>
        </authorList>
    </citation>
    <scope>NUCLEOTIDE SEQUENCE</scope>
    <source>
        <strain evidence="4">BT664</strain>
    </source>
</reference>
<accession>A0A927BF86</accession>
<dbReference type="SMART" id="SM00850">
    <property type="entry name" value="LytTR"/>
    <property type="match status" value="1"/>
</dbReference>
<dbReference type="InterPro" id="IPR007492">
    <property type="entry name" value="LytTR_DNA-bd_dom"/>
</dbReference>
<dbReference type="PANTHER" id="PTHR37299">
    <property type="entry name" value="TRANSCRIPTIONAL REGULATOR-RELATED"/>
    <property type="match status" value="1"/>
</dbReference>
<dbReference type="RefSeq" id="WP_191006600.1">
    <property type="nucleotide sequence ID" value="NZ_JACXAD010000023.1"/>
</dbReference>
<dbReference type="AlphaFoldDB" id="A0A927BF86"/>
<sequence length="238" mass="26599">MKIRCLIVDDEPIARTILAGYIAQLDFLELAGKCANALEALNVLRRQSVDLVFLDVQMPELSGLDFLKTLSNRPRVVLTTAFADYALASYDYGVVDYLLKPIAFSRFLQAVNKALGTVSPVVAGGSTARELTAKFIFLKSDRRIHKIVLTDILYLEGYGNYVRVQTDSQLLVVLEKLSQLEETLRVNTFVRVHKSFIVNIEQITLLDGNTIFIGKKQIPISASYKPNIAVILQRYGIS</sequence>
<dbReference type="Gene3D" id="3.40.50.2300">
    <property type="match status" value="1"/>
</dbReference>
<protein>
    <submittedName>
        <fullName evidence="4">Response regulator transcription factor</fullName>
    </submittedName>
</protein>
<evidence type="ECO:0000313" key="5">
    <source>
        <dbReference type="Proteomes" id="UP000612233"/>
    </source>
</evidence>
<evidence type="ECO:0000259" key="3">
    <source>
        <dbReference type="PROSITE" id="PS50930"/>
    </source>
</evidence>
<dbReference type="PROSITE" id="PS50930">
    <property type="entry name" value="HTH_LYTTR"/>
    <property type="match status" value="1"/>
</dbReference>
<keyword evidence="1" id="KW-0597">Phosphoprotein</keyword>
<dbReference type="Proteomes" id="UP000612233">
    <property type="component" value="Unassembled WGS sequence"/>
</dbReference>
<dbReference type="SUPFAM" id="SSF52172">
    <property type="entry name" value="CheY-like"/>
    <property type="match status" value="1"/>
</dbReference>
<dbReference type="Pfam" id="PF04397">
    <property type="entry name" value="LytTR"/>
    <property type="match status" value="1"/>
</dbReference>
<feature type="modified residue" description="4-aspartylphosphate" evidence="1">
    <location>
        <position position="55"/>
    </location>
</feature>
<comment type="caution">
    <text evidence="4">The sequence shown here is derived from an EMBL/GenBank/DDBJ whole genome shotgun (WGS) entry which is preliminary data.</text>
</comment>
<feature type="domain" description="HTH LytTR-type" evidence="3">
    <location>
        <begin position="136"/>
        <end position="234"/>
    </location>
</feature>
<evidence type="ECO:0000256" key="1">
    <source>
        <dbReference type="PROSITE-ProRule" id="PRU00169"/>
    </source>
</evidence>
<proteinExistence type="predicted"/>